<proteinExistence type="predicted"/>
<protein>
    <submittedName>
        <fullName evidence="1">Uncharacterized protein</fullName>
    </submittedName>
</protein>
<keyword evidence="2" id="KW-1185">Reference proteome</keyword>
<dbReference type="Proteomes" id="UP001056778">
    <property type="component" value="Chromosome 4"/>
</dbReference>
<organism evidence="1 2">
    <name type="scientific">Holotrichia oblita</name>
    <name type="common">Chafer beetle</name>
    <dbReference type="NCBI Taxonomy" id="644536"/>
    <lineage>
        <taxon>Eukaryota</taxon>
        <taxon>Metazoa</taxon>
        <taxon>Ecdysozoa</taxon>
        <taxon>Arthropoda</taxon>
        <taxon>Hexapoda</taxon>
        <taxon>Insecta</taxon>
        <taxon>Pterygota</taxon>
        <taxon>Neoptera</taxon>
        <taxon>Endopterygota</taxon>
        <taxon>Coleoptera</taxon>
        <taxon>Polyphaga</taxon>
        <taxon>Scarabaeiformia</taxon>
        <taxon>Scarabaeidae</taxon>
        <taxon>Melolonthinae</taxon>
        <taxon>Holotrichia</taxon>
    </lineage>
</organism>
<name>A0ACB9TA14_HOLOL</name>
<evidence type="ECO:0000313" key="2">
    <source>
        <dbReference type="Proteomes" id="UP001056778"/>
    </source>
</evidence>
<gene>
    <name evidence="1" type="ORF">MML48_4g00018683</name>
</gene>
<sequence length="254" mass="29112">MDEETSACKRAANFSAEEIDMLIDLIKKKKKHIIESKKTDRILWKEKDEAWKDVAKEFNAYSNSNIYRSALVLKKKYENIKKRTKQKFADNRHQLTATGGGPSSDIKISTVDEDIKDLLGVRLEGLPSYFDSDTTEENADNEEIIIVQSDPSSSSGQCWSTYTPSSLQEPISVPLQNNGNSSVTNEKWSSLADVKNDVLQIQKNNMEEEHQAKMHLLQEQKHLALLQIEEQKLKNEIVKLDLRIKQKTFENIKQ</sequence>
<reference evidence="1" key="1">
    <citation type="submission" date="2022-04" db="EMBL/GenBank/DDBJ databases">
        <title>Chromosome-scale genome assembly of Holotrichia oblita Faldermann.</title>
        <authorList>
            <person name="Rongchong L."/>
        </authorList>
    </citation>
    <scope>NUCLEOTIDE SEQUENCE</scope>
    <source>
        <strain evidence="1">81SQS9</strain>
    </source>
</reference>
<accession>A0ACB9TA14</accession>
<evidence type="ECO:0000313" key="1">
    <source>
        <dbReference type="EMBL" id="KAI4463631.1"/>
    </source>
</evidence>
<dbReference type="EMBL" id="CM043018">
    <property type="protein sequence ID" value="KAI4463631.1"/>
    <property type="molecule type" value="Genomic_DNA"/>
</dbReference>
<comment type="caution">
    <text evidence="1">The sequence shown here is derived from an EMBL/GenBank/DDBJ whole genome shotgun (WGS) entry which is preliminary data.</text>
</comment>